<dbReference type="GO" id="GO:0000156">
    <property type="term" value="F:phosphorelay response regulator activity"/>
    <property type="evidence" value="ECO:0007669"/>
    <property type="project" value="TreeGrafter"/>
</dbReference>
<dbReference type="Gene3D" id="1.10.10.10">
    <property type="entry name" value="Winged helix-like DNA-binding domain superfamily/Winged helix DNA-binding domain"/>
    <property type="match status" value="1"/>
</dbReference>
<evidence type="ECO:0000256" key="5">
    <source>
        <dbReference type="ARBA" id="ARBA00023163"/>
    </source>
</evidence>
<dbReference type="GO" id="GO:0006355">
    <property type="term" value="P:regulation of DNA-templated transcription"/>
    <property type="evidence" value="ECO:0007669"/>
    <property type="project" value="InterPro"/>
</dbReference>
<evidence type="ECO:0000256" key="2">
    <source>
        <dbReference type="ARBA" id="ARBA00023012"/>
    </source>
</evidence>
<organism evidence="6 7">
    <name type="scientific">Cloacibacillus porcorum</name>
    <dbReference type="NCBI Taxonomy" id="1197717"/>
    <lineage>
        <taxon>Bacteria</taxon>
        <taxon>Thermotogati</taxon>
        <taxon>Synergistota</taxon>
        <taxon>Synergistia</taxon>
        <taxon>Synergistales</taxon>
        <taxon>Synergistaceae</taxon>
        <taxon>Cloacibacillus</taxon>
    </lineage>
</organism>
<protein>
    <submittedName>
        <fullName evidence="6">DNA-binding response regulator</fullName>
    </submittedName>
</protein>
<dbReference type="PANTHER" id="PTHR48111">
    <property type="entry name" value="REGULATOR OF RPOS"/>
    <property type="match status" value="1"/>
</dbReference>
<dbReference type="GO" id="GO:0000976">
    <property type="term" value="F:transcription cis-regulatory region binding"/>
    <property type="evidence" value="ECO:0007669"/>
    <property type="project" value="TreeGrafter"/>
</dbReference>
<evidence type="ECO:0000256" key="3">
    <source>
        <dbReference type="ARBA" id="ARBA00023015"/>
    </source>
</evidence>
<dbReference type="KEGG" id="cpor:BED41_10030"/>
<dbReference type="PROSITE" id="PS51755">
    <property type="entry name" value="OMPR_PHOB"/>
    <property type="match status" value="1"/>
</dbReference>
<keyword evidence="7" id="KW-1185">Reference proteome</keyword>
<sequence length="233" mass="26846">MTQKILVVDDEESLAEFVCRALRQQGYKTVCAFDGDSALSLIYEELPDLVILDLMLPLMDGWEICRRVKSDTETKHIPILMLTARSSAEDVVQGLDLGADDYMRKPFPLDELLARVRVLLRRTQQQADIRKIIENGAFKLDTVEKEAWLRGSLIDLSPTEYSILEVLARRMGHTVSREELLRRIWGMSNCDTRTVDVHLSRLRKKLDDGRRPMLSAQTLRGRGYRLVWEEGQE</sequence>
<dbReference type="OrthoDB" id="3242at2"/>
<evidence type="ECO:0000256" key="4">
    <source>
        <dbReference type="ARBA" id="ARBA00023125"/>
    </source>
</evidence>
<dbReference type="Proteomes" id="UP000093044">
    <property type="component" value="Chromosome"/>
</dbReference>
<dbReference type="InterPro" id="IPR036388">
    <property type="entry name" value="WH-like_DNA-bd_sf"/>
</dbReference>
<dbReference type="InterPro" id="IPR001789">
    <property type="entry name" value="Sig_transdc_resp-reg_receiver"/>
</dbReference>
<keyword evidence="3" id="KW-0805">Transcription regulation</keyword>
<dbReference type="STRING" id="1197717.BED41_10030"/>
<dbReference type="GO" id="GO:0032993">
    <property type="term" value="C:protein-DNA complex"/>
    <property type="evidence" value="ECO:0007669"/>
    <property type="project" value="TreeGrafter"/>
</dbReference>
<keyword evidence="5" id="KW-0804">Transcription</keyword>
<dbReference type="GO" id="GO:0005829">
    <property type="term" value="C:cytosol"/>
    <property type="evidence" value="ECO:0007669"/>
    <property type="project" value="TreeGrafter"/>
</dbReference>
<keyword evidence="1" id="KW-0597">Phosphoprotein</keyword>
<dbReference type="CDD" id="cd00383">
    <property type="entry name" value="trans_reg_C"/>
    <property type="match status" value="1"/>
</dbReference>
<dbReference type="InterPro" id="IPR016032">
    <property type="entry name" value="Sig_transdc_resp-reg_C-effctor"/>
</dbReference>
<dbReference type="FunFam" id="3.40.50.2300:FF:000001">
    <property type="entry name" value="DNA-binding response regulator PhoB"/>
    <property type="match status" value="1"/>
</dbReference>
<evidence type="ECO:0000313" key="6">
    <source>
        <dbReference type="EMBL" id="ANZ45371.1"/>
    </source>
</evidence>
<dbReference type="CDD" id="cd17574">
    <property type="entry name" value="REC_OmpR"/>
    <property type="match status" value="1"/>
</dbReference>
<dbReference type="SUPFAM" id="SSF52172">
    <property type="entry name" value="CheY-like"/>
    <property type="match status" value="1"/>
</dbReference>
<dbReference type="InterPro" id="IPR001867">
    <property type="entry name" value="OmpR/PhoB-type_DNA-bd"/>
</dbReference>
<dbReference type="GeneID" id="83058186"/>
<dbReference type="PROSITE" id="PS50110">
    <property type="entry name" value="RESPONSE_REGULATORY"/>
    <property type="match status" value="1"/>
</dbReference>
<dbReference type="InterPro" id="IPR039420">
    <property type="entry name" value="WalR-like"/>
</dbReference>
<dbReference type="SMART" id="SM00448">
    <property type="entry name" value="REC"/>
    <property type="match status" value="1"/>
</dbReference>
<dbReference type="Gene3D" id="3.40.50.2300">
    <property type="match status" value="1"/>
</dbReference>
<dbReference type="SUPFAM" id="SSF46894">
    <property type="entry name" value="C-terminal effector domain of the bipartite response regulators"/>
    <property type="match status" value="1"/>
</dbReference>
<evidence type="ECO:0000256" key="1">
    <source>
        <dbReference type="ARBA" id="ARBA00022553"/>
    </source>
</evidence>
<gene>
    <name evidence="6" type="ORF">BED41_10030</name>
</gene>
<keyword evidence="4 6" id="KW-0238">DNA-binding</keyword>
<dbReference type="InterPro" id="IPR011006">
    <property type="entry name" value="CheY-like_superfamily"/>
</dbReference>
<evidence type="ECO:0000313" key="7">
    <source>
        <dbReference type="Proteomes" id="UP000093044"/>
    </source>
</evidence>
<dbReference type="Gene3D" id="6.10.250.690">
    <property type="match status" value="1"/>
</dbReference>
<name>A0A1B2I5W4_9BACT</name>
<dbReference type="RefSeq" id="WP_066745544.1">
    <property type="nucleotide sequence ID" value="NZ_CALCLR010000062.1"/>
</dbReference>
<dbReference type="SMART" id="SM00862">
    <property type="entry name" value="Trans_reg_C"/>
    <property type="match status" value="1"/>
</dbReference>
<keyword evidence="2" id="KW-0902">Two-component regulatory system</keyword>
<dbReference type="EMBL" id="CP016757">
    <property type="protein sequence ID" value="ANZ45371.1"/>
    <property type="molecule type" value="Genomic_DNA"/>
</dbReference>
<dbReference type="Pfam" id="PF00072">
    <property type="entry name" value="Response_reg"/>
    <property type="match status" value="1"/>
</dbReference>
<dbReference type="AlphaFoldDB" id="A0A1B2I5W4"/>
<dbReference type="Pfam" id="PF00486">
    <property type="entry name" value="Trans_reg_C"/>
    <property type="match status" value="1"/>
</dbReference>
<reference evidence="6" key="1">
    <citation type="submission" date="2016-08" db="EMBL/GenBank/DDBJ databases">
        <title>Complete genome of Cloacibacillus porcorum.</title>
        <authorList>
            <person name="Looft T."/>
            <person name="Bayles D.O."/>
            <person name="Alt D.P."/>
        </authorList>
    </citation>
    <scope>NUCLEOTIDE SEQUENCE [LARGE SCALE GENOMIC DNA]</scope>
    <source>
        <strain evidence="6">CL-84</strain>
    </source>
</reference>
<accession>A0A1B2I5W4</accession>
<dbReference type="PANTHER" id="PTHR48111:SF40">
    <property type="entry name" value="PHOSPHATE REGULON TRANSCRIPTIONAL REGULATORY PROTEIN PHOB"/>
    <property type="match status" value="1"/>
</dbReference>
<proteinExistence type="predicted"/>